<sequence>MKITMLRPLASRLTLWVVTIRDSFIVLLPITFLGMTAVLLNNLPFAAVRDLLGAVLGSGWPQAIPYLIGASNGVFGLALAVVISMRLGRSLAGAESADELPHAWVGIAALVNFMLCVGVSGHPALADLGRGSMLLGIVIGIVTPELLRPLMAMLPAVPDDDCEPTFYYAVRMTPPLVILGMAIMLAAMAISAIPPPDMRWLTALPATLANRLGANWLCGTVTVLVSHALWLLGIHGNAILYLHAQALFGTDYQQALALRPLINAFGQLGGSGATLGLVLALWIEARKGPMRRLALVAALPCLCNINELLIFGLPIALNPIFVWPFLLAPLALTLLALAALHAGWLPLHDLAVPWTTPVLLSGYLISDSWRGVALQLLGLVISTLIYLPFVRRAEARRVRAQGETFDAAIEAIAARGTPYLRALPRDSRPGLVVRGLLATLERDIGSAAMTLVFQPKHDRHGAAVGVEALLRWRHGRHGPIRADVAVTLAEEGALIASLGAWVLEQACARKAHWNTLGLSHITMAINVSPLQLDDPQLPALLERCLRQYKLSPGEIELEITESQAIAAHPVVDRNLTRIVALGVTLAMDDFGMGYSSLLHMRRFPVHAIKIDGSLTRDVLSNPTSRDIIHTIAALGGSRQLAVVAEFVESAEQRDALAALGCDVFQGYLYSQPLPADSCARYLLGQARSIASDQEILTTRSSMDDIPRSQ</sequence>
<keyword evidence="7 8" id="KW-0472">Membrane</keyword>
<dbReference type="Gene3D" id="3.20.20.450">
    <property type="entry name" value="EAL domain"/>
    <property type="match status" value="1"/>
</dbReference>
<dbReference type="SMART" id="SM00052">
    <property type="entry name" value="EAL"/>
    <property type="match status" value="1"/>
</dbReference>
<feature type="transmembrane region" description="Helical" evidence="8">
    <location>
        <begin position="133"/>
        <end position="156"/>
    </location>
</feature>
<dbReference type="Proteomes" id="UP000475582">
    <property type="component" value="Unassembled WGS sequence"/>
</dbReference>
<evidence type="ECO:0000256" key="5">
    <source>
        <dbReference type="ARBA" id="ARBA00022692"/>
    </source>
</evidence>
<protein>
    <submittedName>
        <fullName evidence="11">EAL domain-containing protein</fullName>
    </submittedName>
</protein>
<evidence type="ECO:0000256" key="2">
    <source>
        <dbReference type="ARBA" id="ARBA00022448"/>
    </source>
</evidence>
<feature type="domain" description="PTS EIIC type-3" evidence="10">
    <location>
        <begin position="1"/>
        <end position="389"/>
    </location>
</feature>
<dbReference type="GO" id="GO:0071111">
    <property type="term" value="F:cyclic-guanylate-specific phosphodiesterase activity"/>
    <property type="evidence" value="ECO:0007669"/>
    <property type="project" value="InterPro"/>
</dbReference>
<keyword evidence="4" id="KW-0762">Sugar transport</keyword>
<comment type="caution">
    <text evidence="11">The sequence shown here is derived from an EMBL/GenBank/DDBJ whole genome shotgun (WGS) entry which is preliminary data.</text>
</comment>
<dbReference type="AlphaFoldDB" id="A0A6L6PCP1"/>
<proteinExistence type="predicted"/>
<feature type="transmembrane region" description="Helical" evidence="8">
    <location>
        <begin position="372"/>
        <end position="390"/>
    </location>
</feature>
<dbReference type="InterPro" id="IPR003352">
    <property type="entry name" value="PTS_EIIC"/>
</dbReference>
<name>A0A6L6PCP1_9BURK</name>
<keyword evidence="6 8" id="KW-1133">Transmembrane helix</keyword>
<keyword evidence="12" id="KW-1185">Reference proteome</keyword>
<dbReference type="OrthoDB" id="9813903at2"/>
<dbReference type="InterPro" id="IPR050706">
    <property type="entry name" value="Cyclic-di-GMP_PDE-like"/>
</dbReference>
<dbReference type="InterPro" id="IPR001633">
    <property type="entry name" value="EAL_dom"/>
</dbReference>
<dbReference type="SUPFAM" id="SSF141868">
    <property type="entry name" value="EAL domain-like"/>
    <property type="match status" value="1"/>
</dbReference>
<feature type="transmembrane region" description="Helical" evidence="8">
    <location>
        <begin position="295"/>
        <end position="315"/>
    </location>
</feature>
<feature type="transmembrane region" description="Helical" evidence="8">
    <location>
        <begin position="261"/>
        <end position="283"/>
    </location>
</feature>
<keyword evidence="5 8" id="KW-0812">Transmembrane</keyword>
<dbReference type="PANTHER" id="PTHR33121">
    <property type="entry name" value="CYCLIC DI-GMP PHOSPHODIESTERASE PDEF"/>
    <property type="match status" value="1"/>
</dbReference>
<dbReference type="RefSeq" id="WP_155461698.1">
    <property type="nucleotide sequence ID" value="NZ_WNKY01000001.1"/>
</dbReference>
<accession>A0A6L6PCP1</accession>
<feature type="transmembrane region" description="Helical" evidence="8">
    <location>
        <begin position="321"/>
        <end position="340"/>
    </location>
</feature>
<dbReference type="PANTHER" id="PTHR33121:SF71">
    <property type="entry name" value="OXYGEN SENSOR PROTEIN DOSP"/>
    <property type="match status" value="1"/>
</dbReference>
<feature type="transmembrane region" description="Helical" evidence="8">
    <location>
        <begin position="214"/>
        <end position="241"/>
    </location>
</feature>
<feature type="transmembrane region" description="Helical" evidence="8">
    <location>
        <begin position="64"/>
        <end position="83"/>
    </location>
</feature>
<dbReference type="PROSITE" id="PS50883">
    <property type="entry name" value="EAL"/>
    <property type="match status" value="1"/>
</dbReference>
<reference evidence="11 12" key="1">
    <citation type="submission" date="2019-11" db="EMBL/GenBank/DDBJ databases">
        <title>Type strains purchased from KCTC, JCM and DSMZ.</title>
        <authorList>
            <person name="Lu H."/>
        </authorList>
    </citation>
    <scope>NUCLEOTIDE SEQUENCE [LARGE SCALE GENOMIC DNA]</scope>
    <source>
        <strain evidence="11 12">KCTC 22382</strain>
    </source>
</reference>
<evidence type="ECO:0000256" key="7">
    <source>
        <dbReference type="ARBA" id="ARBA00023136"/>
    </source>
</evidence>
<gene>
    <name evidence="11" type="ORF">GM676_02035</name>
</gene>
<keyword evidence="3" id="KW-1003">Cell membrane</keyword>
<feature type="transmembrane region" description="Helical" evidence="8">
    <location>
        <begin position="176"/>
        <end position="193"/>
    </location>
</feature>
<dbReference type="CDD" id="cd01948">
    <property type="entry name" value="EAL"/>
    <property type="match status" value="1"/>
</dbReference>
<dbReference type="PROSITE" id="PS51105">
    <property type="entry name" value="PTS_EIIC_TYPE_3"/>
    <property type="match status" value="1"/>
</dbReference>
<organism evidence="11 12">
    <name type="scientific">Duganella radicis</name>
    <dbReference type="NCBI Taxonomy" id="551988"/>
    <lineage>
        <taxon>Bacteria</taxon>
        <taxon>Pseudomonadati</taxon>
        <taxon>Pseudomonadota</taxon>
        <taxon>Betaproteobacteria</taxon>
        <taxon>Burkholderiales</taxon>
        <taxon>Oxalobacteraceae</taxon>
        <taxon>Telluria group</taxon>
        <taxon>Duganella</taxon>
    </lineage>
</organism>
<feature type="transmembrane region" description="Helical" evidence="8">
    <location>
        <begin position="103"/>
        <end position="121"/>
    </location>
</feature>
<evidence type="ECO:0000313" key="11">
    <source>
        <dbReference type="EMBL" id="MTV36361.1"/>
    </source>
</evidence>
<evidence type="ECO:0000259" key="10">
    <source>
        <dbReference type="PROSITE" id="PS51105"/>
    </source>
</evidence>
<dbReference type="Pfam" id="PF00563">
    <property type="entry name" value="EAL"/>
    <property type="match status" value="1"/>
</dbReference>
<evidence type="ECO:0000256" key="4">
    <source>
        <dbReference type="ARBA" id="ARBA00022597"/>
    </source>
</evidence>
<keyword evidence="2" id="KW-0813">Transport</keyword>
<evidence type="ECO:0000256" key="1">
    <source>
        <dbReference type="ARBA" id="ARBA00004651"/>
    </source>
</evidence>
<dbReference type="GO" id="GO:0005886">
    <property type="term" value="C:plasma membrane"/>
    <property type="evidence" value="ECO:0007669"/>
    <property type="project" value="UniProtKB-SubCell"/>
</dbReference>
<dbReference type="Pfam" id="PF02378">
    <property type="entry name" value="PTS_EIIC"/>
    <property type="match status" value="1"/>
</dbReference>
<comment type="subcellular location">
    <subcellularLocation>
        <location evidence="1">Cell membrane</location>
        <topology evidence="1">Multi-pass membrane protein</topology>
    </subcellularLocation>
</comment>
<dbReference type="InterPro" id="IPR004501">
    <property type="entry name" value="PTS_EIIC_3"/>
</dbReference>
<evidence type="ECO:0000259" key="9">
    <source>
        <dbReference type="PROSITE" id="PS50883"/>
    </source>
</evidence>
<dbReference type="GO" id="GO:0009401">
    <property type="term" value="P:phosphoenolpyruvate-dependent sugar phosphotransferase system"/>
    <property type="evidence" value="ECO:0007669"/>
    <property type="project" value="InterPro"/>
</dbReference>
<feature type="domain" description="EAL" evidence="9">
    <location>
        <begin position="433"/>
        <end position="686"/>
    </location>
</feature>
<feature type="transmembrane region" description="Helical" evidence="8">
    <location>
        <begin position="24"/>
        <end position="43"/>
    </location>
</feature>
<evidence type="ECO:0000313" key="12">
    <source>
        <dbReference type="Proteomes" id="UP000475582"/>
    </source>
</evidence>
<dbReference type="InterPro" id="IPR035919">
    <property type="entry name" value="EAL_sf"/>
</dbReference>
<dbReference type="EMBL" id="WNKY01000001">
    <property type="protein sequence ID" value="MTV36361.1"/>
    <property type="molecule type" value="Genomic_DNA"/>
</dbReference>
<evidence type="ECO:0000256" key="6">
    <source>
        <dbReference type="ARBA" id="ARBA00022989"/>
    </source>
</evidence>
<evidence type="ECO:0000256" key="3">
    <source>
        <dbReference type="ARBA" id="ARBA00022475"/>
    </source>
</evidence>
<dbReference type="GO" id="GO:0008982">
    <property type="term" value="F:protein-N(PI)-phosphohistidine-sugar phosphotransferase activity"/>
    <property type="evidence" value="ECO:0007669"/>
    <property type="project" value="InterPro"/>
</dbReference>
<evidence type="ECO:0000256" key="8">
    <source>
        <dbReference type="SAM" id="Phobius"/>
    </source>
</evidence>